<feature type="transmembrane region" description="Helical" evidence="1">
    <location>
        <begin position="374"/>
        <end position="391"/>
    </location>
</feature>
<evidence type="ECO:0000256" key="1">
    <source>
        <dbReference type="SAM" id="Phobius"/>
    </source>
</evidence>
<dbReference type="Pfam" id="PF03703">
    <property type="entry name" value="bPH_2"/>
    <property type="match status" value="3"/>
</dbReference>
<keyword evidence="1" id="KW-1133">Transmembrane helix</keyword>
<feature type="domain" description="YdbS-like PH" evidence="2">
    <location>
        <begin position="411"/>
        <end position="472"/>
    </location>
</feature>
<feature type="domain" description="YdbS-like PH" evidence="2">
    <location>
        <begin position="244"/>
        <end position="329"/>
    </location>
</feature>
<dbReference type="PANTHER" id="PTHR34473:SF2">
    <property type="entry name" value="UPF0699 TRANSMEMBRANE PROTEIN YDBT"/>
    <property type="match status" value="1"/>
</dbReference>
<protein>
    <submittedName>
        <fullName evidence="3">Membrane protein</fullName>
    </submittedName>
</protein>
<comment type="caution">
    <text evidence="3">The sequence shown here is derived from an EMBL/GenBank/DDBJ whole genome shotgun (WGS) entry which is preliminary data.</text>
</comment>
<dbReference type="InterPro" id="IPR005182">
    <property type="entry name" value="YdbS-like_PH"/>
</dbReference>
<sequence>MTLKPQHLHPLALIQFSTRTIRDTFLYVVLAVIFCKNQLQPASWIIIVCALIGLAIVVAILRYWRFTYQITPTDISINKGLIFRKQLQIPYSRIQTLQVKQWFYLKPFHLTAVSIETSGHDGDDADASLPVVSQQIVDELRRLKRASGQLEQPKQPKIIKNADPTYAINWADLNTYALTSMGLVPILLGIWALYNKLDDLVPEHFKSQTINSLVHLGTLMLVGVLLVGLLLSLVLSYLSIIQRYYHFKLTLRGHELVTEKGFFQRNTITAAQNRIQAVVLRQTILRQLFHLISVQVLLASTATTDEDNDSLVILPVISETNAAVVRHYLPNLPENMPRYNRITRGGKWRLIRNAMLEALVLVVPICWFFRPWGLLSLLLFPLAWLFGWYAGRNAGVVWDSRLLFLQIGKHLHRETYVVEQSKIQSVTLKETFWMKSAGFMHVVVNIRQGNGNAAVEVRYLPTAVGQQLYDWYR</sequence>
<feature type="transmembrane region" description="Helical" evidence="1">
    <location>
        <begin position="350"/>
        <end position="368"/>
    </location>
</feature>
<evidence type="ECO:0000313" key="3">
    <source>
        <dbReference type="EMBL" id="KRM75201.1"/>
    </source>
</evidence>
<organism evidence="3 4">
    <name type="scientific">Secundilactobacillus collinoides DSM 20515 = JCM 1123</name>
    <dbReference type="NCBI Taxonomy" id="1423733"/>
    <lineage>
        <taxon>Bacteria</taxon>
        <taxon>Bacillati</taxon>
        <taxon>Bacillota</taxon>
        <taxon>Bacilli</taxon>
        <taxon>Lactobacillales</taxon>
        <taxon>Lactobacillaceae</taxon>
        <taxon>Secundilactobacillus</taxon>
    </lineage>
</organism>
<feature type="transmembrane region" description="Helical" evidence="1">
    <location>
        <begin position="214"/>
        <end position="238"/>
    </location>
</feature>
<dbReference type="PATRIC" id="fig|1423733.4.peg.2499"/>
<keyword evidence="1" id="KW-0472">Membrane</keyword>
<feature type="transmembrane region" description="Helical" evidence="1">
    <location>
        <begin position="45"/>
        <end position="64"/>
    </location>
</feature>
<dbReference type="AlphaFoldDB" id="A0A0R2B7A6"/>
<reference evidence="3 4" key="1">
    <citation type="journal article" date="2015" name="Genome Announc.">
        <title>Expanding the biotechnology potential of lactobacilli through comparative genomics of 213 strains and associated genera.</title>
        <authorList>
            <person name="Sun Z."/>
            <person name="Harris H.M."/>
            <person name="McCann A."/>
            <person name="Guo C."/>
            <person name="Argimon S."/>
            <person name="Zhang W."/>
            <person name="Yang X."/>
            <person name="Jeffery I.B."/>
            <person name="Cooney J.C."/>
            <person name="Kagawa T.F."/>
            <person name="Liu W."/>
            <person name="Song Y."/>
            <person name="Salvetti E."/>
            <person name="Wrobel A."/>
            <person name="Rasinkangas P."/>
            <person name="Parkhill J."/>
            <person name="Rea M.C."/>
            <person name="O'Sullivan O."/>
            <person name="Ritari J."/>
            <person name="Douillard F.P."/>
            <person name="Paul Ross R."/>
            <person name="Yang R."/>
            <person name="Briner A.E."/>
            <person name="Felis G.E."/>
            <person name="de Vos W.M."/>
            <person name="Barrangou R."/>
            <person name="Klaenhammer T.R."/>
            <person name="Caufield P.W."/>
            <person name="Cui Y."/>
            <person name="Zhang H."/>
            <person name="O'Toole P.W."/>
        </authorList>
    </citation>
    <scope>NUCLEOTIDE SEQUENCE [LARGE SCALE GENOMIC DNA]</scope>
    <source>
        <strain evidence="3 4">DSM 20515</strain>
    </source>
</reference>
<dbReference type="EMBL" id="AYYR01000054">
    <property type="protein sequence ID" value="KRM75201.1"/>
    <property type="molecule type" value="Genomic_DNA"/>
</dbReference>
<dbReference type="PANTHER" id="PTHR34473">
    <property type="entry name" value="UPF0699 TRANSMEMBRANE PROTEIN YDBS"/>
    <property type="match status" value="1"/>
</dbReference>
<dbReference type="InterPro" id="IPR014529">
    <property type="entry name" value="UCP026631"/>
</dbReference>
<name>A0A0R2B7A6_SECCO</name>
<feature type="transmembrane region" description="Helical" evidence="1">
    <location>
        <begin position="176"/>
        <end position="194"/>
    </location>
</feature>
<feature type="domain" description="YdbS-like PH" evidence="2">
    <location>
        <begin position="63"/>
        <end position="142"/>
    </location>
</feature>
<keyword evidence="1" id="KW-0812">Transmembrane</keyword>
<accession>A0A0R2B7A6</accession>
<evidence type="ECO:0000259" key="2">
    <source>
        <dbReference type="Pfam" id="PF03703"/>
    </source>
</evidence>
<dbReference type="RefSeq" id="WP_056996858.1">
    <property type="nucleotide sequence ID" value="NZ_AYYR01000054.1"/>
</dbReference>
<dbReference type="PIRSF" id="PIRSF026631">
    <property type="entry name" value="UCP026631"/>
    <property type="match status" value="1"/>
</dbReference>
<gene>
    <name evidence="3" type="ORF">FC82_GL002384</name>
</gene>
<dbReference type="STRING" id="33960.TY91_15075"/>
<proteinExistence type="predicted"/>
<dbReference type="Proteomes" id="UP000051845">
    <property type="component" value="Unassembled WGS sequence"/>
</dbReference>
<evidence type="ECO:0000313" key="4">
    <source>
        <dbReference type="Proteomes" id="UP000051845"/>
    </source>
</evidence>